<dbReference type="GeneID" id="22113379"/>
<reference evidence="1 2" key="1">
    <citation type="journal article" date="2014" name="Arch. Virol.">
        <title>Complete genome sequence of a broad-host-range lytic Dickeya spp. bacteriophage ?D5.</title>
        <authorList>
            <person name="Czajkowski R."/>
            <person name="Ozymko Z."/>
            <person name="Zwirowski S."/>
            <person name="Lojkowska E."/>
        </authorList>
    </citation>
    <scope>NUCLEOTIDE SEQUENCE [LARGE SCALE GENOMIC DNA]</scope>
</reference>
<name>A0A075E194_9CAUD</name>
<gene>
    <name evidence="1" type="ORF">DA66_0015</name>
</gene>
<dbReference type="Proteomes" id="UP000028741">
    <property type="component" value="Segment"/>
</dbReference>
<keyword evidence="2" id="KW-1185">Reference proteome</keyword>
<accession>A0A075E194</accession>
<organism evidence="1 2">
    <name type="scientific">Dickeya phage RC-2014</name>
    <dbReference type="NCBI Taxonomy" id="1477406"/>
    <lineage>
        <taxon>Viruses</taxon>
        <taxon>Duplodnaviria</taxon>
        <taxon>Heunggongvirae</taxon>
        <taxon>Uroviricota</taxon>
        <taxon>Caudoviricetes</taxon>
        <taxon>Pantevenvirales</taxon>
        <taxon>Ackermannviridae</taxon>
        <taxon>Aglimvirinae</taxon>
        <taxon>Limestonevirus</taxon>
        <taxon>Limestonevirus RC2014</taxon>
    </lineage>
</organism>
<sequence>MSQIYRIFGLEFTPARFDMKLPNFEKSGFEVGCVLGFDRNGRSIREHNIFDVLGLKTDSETAIQFEEDIRFGHADLYDYVRDVIAGYEHAKAHMKMATDACLKLSHCLCFFGRKRQDFCMQFPSEVLARFSETEFLVKQADDVAIKSSGVFQHPVNLVSGHLLVGRDQVDLAIHPDMEYDQNSCRAIHNYIGVILDTLYAAMEEVMAAEQQEEVIRRIRADIEGKVKQGVLGCTLPEHCAEVPNFYLIKE</sequence>
<dbReference type="RefSeq" id="YP_009102855.1">
    <property type="nucleotide sequence ID" value="NC_025452.1"/>
</dbReference>
<evidence type="ECO:0000313" key="2">
    <source>
        <dbReference type="Proteomes" id="UP000028741"/>
    </source>
</evidence>
<protein>
    <submittedName>
        <fullName evidence="1">Uncharacterized protein</fullName>
    </submittedName>
</protein>
<dbReference type="EMBL" id="KJ716335">
    <property type="protein sequence ID" value="AHZ60202.1"/>
    <property type="molecule type" value="Genomic_DNA"/>
</dbReference>
<evidence type="ECO:0000313" key="1">
    <source>
        <dbReference type="EMBL" id="AHZ60202.1"/>
    </source>
</evidence>
<proteinExistence type="predicted"/>
<dbReference type="KEGG" id="vg:22113379"/>